<feature type="domain" description="DDE Tnp4" evidence="4">
    <location>
        <begin position="85"/>
        <end position="193"/>
    </location>
</feature>
<gene>
    <name evidence="5" type="ORF">JTE90_028612</name>
</gene>
<evidence type="ECO:0000259" key="3">
    <source>
        <dbReference type="Pfam" id="PF07727"/>
    </source>
</evidence>
<protein>
    <recommendedName>
        <fullName evidence="7">Reverse transcriptase</fullName>
    </recommendedName>
</protein>
<accession>A0AAV6TZ82</accession>
<dbReference type="InterPro" id="IPR013103">
    <property type="entry name" value="RVT_2"/>
</dbReference>
<evidence type="ECO:0000313" key="5">
    <source>
        <dbReference type="EMBL" id="KAG8176630.1"/>
    </source>
</evidence>
<comment type="caution">
    <text evidence="5">The sequence shown here is derived from an EMBL/GenBank/DDBJ whole genome shotgun (WGS) entry which is preliminary data.</text>
</comment>
<dbReference type="Pfam" id="PF07727">
    <property type="entry name" value="RVT_2"/>
    <property type="match status" value="1"/>
</dbReference>
<evidence type="ECO:0000256" key="2">
    <source>
        <dbReference type="ARBA" id="ARBA00022723"/>
    </source>
</evidence>
<dbReference type="AlphaFoldDB" id="A0AAV6TZ82"/>
<feature type="domain" description="Reverse transcriptase Ty1/copia-type" evidence="3">
    <location>
        <begin position="2"/>
        <end position="63"/>
    </location>
</feature>
<proteinExistence type="predicted"/>
<evidence type="ECO:0000313" key="6">
    <source>
        <dbReference type="Proteomes" id="UP000827092"/>
    </source>
</evidence>
<evidence type="ECO:0008006" key="7">
    <source>
        <dbReference type="Google" id="ProtNLM"/>
    </source>
</evidence>
<dbReference type="Proteomes" id="UP000827092">
    <property type="component" value="Unassembled WGS sequence"/>
</dbReference>
<dbReference type="Pfam" id="PF13359">
    <property type="entry name" value="DDE_Tnp_4"/>
    <property type="match status" value="1"/>
</dbReference>
<dbReference type="InterPro" id="IPR027806">
    <property type="entry name" value="HARBI1_dom"/>
</dbReference>
<dbReference type="EMBL" id="JAFNEN010000862">
    <property type="protein sequence ID" value="KAG8176630.1"/>
    <property type="molecule type" value="Genomic_DNA"/>
</dbReference>
<name>A0AAV6TZ82_9ARAC</name>
<comment type="cofactor">
    <cofactor evidence="1">
        <name>a divalent metal cation</name>
        <dbReference type="ChEBI" id="CHEBI:60240"/>
    </cofactor>
</comment>
<keyword evidence="2" id="KW-0479">Metal-binding</keyword>
<evidence type="ECO:0000256" key="1">
    <source>
        <dbReference type="ARBA" id="ARBA00001968"/>
    </source>
</evidence>
<sequence>MKETLYMHQPDGFDDGTSRLCLLKKCIYGLKQAPKNWFTKFSVFMNEIGFESLETDPYIFHRSTFSYNKCYPFDPLPLSHSAVPTGISPSGRISCISDLFGGAISDKEIFKRSVLPKVLEKGDVVLADKGFKIEEELNEIGVGLMQPLFLQNKIQFTERVENKVVSNLRVHVERAISRIKNFKYLILRVLYRTIPSTTLMKCFTLRHFSQISTGL</sequence>
<dbReference type="GO" id="GO:0046872">
    <property type="term" value="F:metal ion binding"/>
    <property type="evidence" value="ECO:0007669"/>
    <property type="project" value="UniProtKB-KW"/>
</dbReference>
<organism evidence="5 6">
    <name type="scientific">Oedothorax gibbosus</name>
    <dbReference type="NCBI Taxonomy" id="931172"/>
    <lineage>
        <taxon>Eukaryota</taxon>
        <taxon>Metazoa</taxon>
        <taxon>Ecdysozoa</taxon>
        <taxon>Arthropoda</taxon>
        <taxon>Chelicerata</taxon>
        <taxon>Arachnida</taxon>
        <taxon>Araneae</taxon>
        <taxon>Araneomorphae</taxon>
        <taxon>Entelegynae</taxon>
        <taxon>Araneoidea</taxon>
        <taxon>Linyphiidae</taxon>
        <taxon>Erigoninae</taxon>
        <taxon>Oedothorax</taxon>
    </lineage>
</organism>
<evidence type="ECO:0000259" key="4">
    <source>
        <dbReference type="Pfam" id="PF13359"/>
    </source>
</evidence>
<reference evidence="5 6" key="1">
    <citation type="journal article" date="2022" name="Nat. Ecol. Evol.">
        <title>A masculinizing supergene underlies an exaggerated male reproductive morph in a spider.</title>
        <authorList>
            <person name="Hendrickx F."/>
            <person name="De Corte Z."/>
            <person name="Sonet G."/>
            <person name="Van Belleghem S.M."/>
            <person name="Kostlbacher S."/>
            <person name="Vangestel C."/>
        </authorList>
    </citation>
    <scope>NUCLEOTIDE SEQUENCE [LARGE SCALE GENOMIC DNA]</scope>
    <source>
        <strain evidence="5">W744_W776</strain>
    </source>
</reference>
<keyword evidence="6" id="KW-1185">Reference proteome</keyword>
<dbReference type="PANTHER" id="PTHR23080">
    <property type="entry name" value="THAP DOMAIN PROTEIN"/>
    <property type="match status" value="1"/>
</dbReference>